<accession>A0ABP7TRS9</accession>
<protein>
    <submittedName>
        <fullName evidence="1">Uncharacterized protein</fullName>
    </submittedName>
</protein>
<evidence type="ECO:0000313" key="2">
    <source>
        <dbReference type="Proteomes" id="UP001501353"/>
    </source>
</evidence>
<comment type="caution">
    <text evidence="1">The sequence shown here is derived from an EMBL/GenBank/DDBJ whole genome shotgun (WGS) entry which is preliminary data.</text>
</comment>
<organism evidence="1 2">
    <name type="scientific">Actimicrobium antarcticum</name>
    <dbReference type="NCBI Taxonomy" id="1051899"/>
    <lineage>
        <taxon>Bacteria</taxon>
        <taxon>Pseudomonadati</taxon>
        <taxon>Pseudomonadota</taxon>
        <taxon>Betaproteobacteria</taxon>
        <taxon>Burkholderiales</taxon>
        <taxon>Oxalobacteraceae</taxon>
        <taxon>Actimicrobium</taxon>
    </lineage>
</organism>
<reference evidence="2" key="1">
    <citation type="journal article" date="2019" name="Int. J. Syst. Evol. Microbiol.">
        <title>The Global Catalogue of Microorganisms (GCM) 10K type strain sequencing project: providing services to taxonomists for standard genome sequencing and annotation.</title>
        <authorList>
            <consortium name="The Broad Institute Genomics Platform"/>
            <consortium name="The Broad Institute Genome Sequencing Center for Infectious Disease"/>
            <person name="Wu L."/>
            <person name="Ma J."/>
        </authorList>
    </citation>
    <scope>NUCLEOTIDE SEQUENCE [LARGE SCALE GENOMIC DNA]</scope>
    <source>
        <strain evidence="2">JCM 16673</strain>
    </source>
</reference>
<dbReference type="EMBL" id="BAAAZE010000012">
    <property type="protein sequence ID" value="GAA4030013.1"/>
    <property type="molecule type" value="Genomic_DNA"/>
</dbReference>
<name>A0ABP7TRS9_9BURK</name>
<dbReference type="RefSeq" id="WP_344764459.1">
    <property type="nucleotide sequence ID" value="NZ_BAAAZE010000012.1"/>
</dbReference>
<gene>
    <name evidence="1" type="ORF">GCM10022212_30340</name>
</gene>
<sequence length="308" mass="33243">MLNLSPVNFESAYSGMIAGAIPLHSDDIDKSIFMVAQDVLDTARMHLLVAVDRENKTVYYLAAPSSAFTSIPSFNTPLAAALPGHPQHRGDGIYFLQDVTLAVAIEKSRDHIRLIANTPDVMASWLAEQSDVAIHAVENDEPWAMESISGAYRRIADNISLATTKYSLMVSGIALLLYIAAAIGVSVQNASADKSSQAHMNAVSDAVTRIDFVSPLSQQLARVQKVSALVVRAGGWIDEYDMKSGDEKFILMMPAWITKDYVDALGAKVEADQTGDENLIRLSMGTPLAGTTPVARPLKNNTPAKALR</sequence>
<proteinExistence type="predicted"/>
<dbReference type="Proteomes" id="UP001501353">
    <property type="component" value="Unassembled WGS sequence"/>
</dbReference>
<keyword evidence="2" id="KW-1185">Reference proteome</keyword>
<evidence type="ECO:0000313" key="1">
    <source>
        <dbReference type="EMBL" id="GAA4030013.1"/>
    </source>
</evidence>